<evidence type="ECO:0000256" key="5">
    <source>
        <dbReference type="ARBA" id="ARBA00022605"/>
    </source>
</evidence>
<dbReference type="InterPro" id="IPR015424">
    <property type="entry name" value="PyrdxlP-dep_Trfase"/>
</dbReference>
<dbReference type="HOGENOM" id="CLU_017584_3_1_11"/>
<evidence type="ECO:0000256" key="9">
    <source>
        <dbReference type="HAMAP-Rule" id="MF_01023"/>
    </source>
</evidence>
<dbReference type="GO" id="GO:0030170">
    <property type="term" value="F:pyridoxal phosphate binding"/>
    <property type="evidence" value="ECO:0007669"/>
    <property type="project" value="InterPro"/>
</dbReference>
<evidence type="ECO:0000259" key="10">
    <source>
        <dbReference type="Pfam" id="PF00155"/>
    </source>
</evidence>
<comment type="catalytic activity">
    <reaction evidence="9">
        <text>L-histidinol phosphate + 2-oxoglutarate = 3-(imidazol-4-yl)-2-oxopropyl phosphate + L-glutamate</text>
        <dbReference type="Rhea" id="RHEA:23744"/>
        <dbReference type="ChEBI" id="CHEBI:16810"/>
        <dbReference type="ChEBI" id="CHEBI:29985"/>
        <dbReference type="ChEBI" id="CHEBI:57766"/>
        <dbReference type="ChEBI" id="CHEBI:57980"/>
        <dbReference type="EC" id="2.6.1.9"/>
    </reaction>
</comment>
<evidence type="ECO:0000313" key="11">
    <source>
        <dbReference type="EMBL" id="CBL56700.1"/>
    </source>
</evidence>
<evidence type="ECO:0000256" key="6">
    <source>
        <dbReference type="ARBA" id="ARBA00022679"/>
    </source>
</evidence>
<dbReference type="Gene3D" id="3.90.1150.10">
    <property type="entry name" value="Aspartate Aminotransferase, domain 1"/>
    <property type="match status" value="1"/>
</dbReference>
<dbReference type="NCBIfam" id="NF002877">
    <property type="entry name" value="PRK03317.1"/>
    <property type="match status" value="1"/>
</dbReference>
<comment type="subunit">
    <text evidence="3 9">Homodimer.</text>
</comment>
<keyword evidence="5 9" id="KW-0028">Amino-acid biosynthesis</keyword>
<dbReference type="STRING" id="754252.PFREUD_11780"/>
<dbReference type="PANTHER" id="PTHR42885:SF2">
    <property type="entry name" value="HISTIDINOL-PHOSPHATE AMINOTRANSFERASE"/>
    <property type="match status" value="1"/>
</dbReference>
<dbReference type="Gene3D" id="3.40.640.10">
    <property type="entry name" value="Type I PLP-dependent aspartate aminotransferase-like (Major domain)"/>
    <property type="match status" value="1"/>
</dbReference>
<evidence type="ECO:0000256" key="4">
    <source>
        <dbReference type="ARBA" id="ARBA00022576"/>
    </source>
</evidence>
<dbReference type="UniPathway" id="UPA00031">
    <property type="reaction ID" value="UER00012"/>
</dbReference>
<dbReference type="AlphaFoldDB" id="D7GDT9"/>
<proteinExistence type="inferred from homology"/>
<dbReference type="CDD" id="cd00609">
    <property type="entry name" value="AAT_like"/>
    <property type="match status" value="1"/>
</dbReference>
<dbReference type="SUPFAM" id="SSF53383">
    <property type="entry name" value="PLP-dependent transferases"/>
    <property type="match status" value="1"/>
</dbReference>
<reference evidence="11 12" key="1">
    <citation type="journal article" date="2010" name="PLoS ONE">
        <title>The complete genome of Propionibacterium freudenreichii CIRM-BIA1, a hardy actinobacterium with food and probiotic applications.</title>
        <authorList>
            <person name="Falentin H."/>
            <person name="Deutsch S.M."/>
            <person name="Jan G."/>
            <person name="Loux V."/>
            <person name="Thierry A."/>
            <person name="Parayre S."/>
            <person name="Maillard M.B."/>
            <person name="Dherbecourt J."/>
            <person name="Cousin F.J."/>
            <person name="Jardin J."/>
            <person name="Siguier P."/>
            <person name="Couloux A."/>
            <person name="Barbe V."/>
            <person name="Vacherie B."/>
            <person name="Wincker P."/>
            <person name="Gibrat J.F."/>
            <person name="Gaillardin C."/>
            <person name="Lortal S."/>
        </authorList>
    </citation>
    <scope>NUCLEOTIDE SEQUENCE [LARGE SCALE GENOMIC DNA]</scope>
    <source>
        <strain evidence="12">ATCC 9614 / DSM 4902 / CIP 103027 / NCIMB 8099 / CIRM-BIA1</strain>
    </source>
</reference>
<dbReference type="KEGG" id="pfr:PFREUD_11780"/>
<dbReference type="GO" id="GO:0004400">
    <property type="term" value="F:histidinol-phosphate transaminase activity"/>
    <property type="evidence" value="ECO:0007669"/>
    <property type="project" value="UniProtKB-UniRule"/>
</dbReference>
<dbReference type="EC" id="2.6.1.9" evidence="9"/>
<comment type="similarity">
    <text evidence="2 9">Belongs to the class-II pyridoxal-phosphate-dependent aminotransferase family. Histidinol-phosphate aminotransferase subfamily.</text>
</comment>
<dbReference type="eggNOG" id="COG0079">
    <property type="taxonomic scope" value="Bacteria"/>
</dbReference>
<keyword evidence="6 9" id="KW-0808">Transferase</keyword>
<comment type="pathway">
    <text evidence="9">Amino-acid biosynthesis; L-histidine biosynthesis; L-histidine from 5-phospho-alpha-D-ribose 1-diphosphate: step 7/9.</text>
</comment>
<dbReference type="RefSeq" id="WP_013161074.1">
    <property type="nucleotide sequence ID" value="NC_014215.1"/>
</dbReference>
<accession>D7GDT9</accession>
<keyword evidence="4 9" id="KW-0032">Aminotransferase</keyword>
<dbReference type="Pfam" id="PF00155">
    <property type="entry name" value="Aminotran_1_2"/>
    <property type="match status" value="1"/>
</dbReference>
<evidence type="ECO:0000256" key="7">
    <source>
        <dbReference type="ARBA" id="ARBA00022898"/>
    </source>
</evidence>
<protein>
    <recommendedName>
        <fullName evidence="9">Histidinol-phosphate aminotransferase</fullName>
        <ecNumber evidence="9">2.6.1.9</ecNumber>
    </recommendedName>
    <alternativeName>
        <fullName evidence="9">Imidazole acetol-phosphate transaminase</fullName>
    </alternativeName>
</protein>
<gene>
    <name evidence="9 11" type="primary">hisC</name>
    <name evidence="11" type="ordered locus">PFREUD_11780</name>
</gene>
<dbReference type="EMBL" id="FN806773">
    <property type="protein sequence ID" value="CBL56700.1"/>
    <property type="molecule type" value="Genomic_DNA"/>
</dbReference>
<dbReference type="Proteomes" id="UP000000936">
    <property type="component" value="Chromosome"/>
</dbReference>
<organism evidence="11 12">
    <name type="scientific">Propionibacterium freudenreichii subsp. shermanii (strain ATCC 9614 / DSM 4902 / CIP 103027 / NCIMB 8099 / CIRM-BIA1)</name>
    <dbReference type="NCBI Taxonomy" id="754252"/>
    <lineage>
        <taxon>Bacteria</taxon>
        <taxon>Bacillati</taxon>
        <taxon>Actinomycetota</taxon>
        <taxon>Actinomycetes</taxon>
        <taxon>Propionibacteriales</taxon>
        <taxon>Propionibacteriaceae</taxon>
        <taxon>Propionibacterium</taxon>
    </lineage>
</organism>
<comment type="cofactor">
    <cofactor evidence="1 9">
        <name>pyridoxal 5'-phosphate</name>
        <dbReference type="ChEBI" id="CHEBI:597326"/>
    </cofactor>
</comment>
<evidence type="ECO:0000256" key="3">
    <source>
        <dbReference type="ARBA" id="ARBA00011738"/>
    </source>
</evidence>
<keyword evidence="7 9" id="KW-0663">Pyridoxal phosphate</keyword>
<dbReference type="GeneID" id="61222160"/>
<dbReference type="NCBIfam" id="TIGR01141">
    <property type="entry name" value="hisC"/>
    <property type="match status" value="1"/>
</dbReference>
<dbReference type="InterPro" id="IPR015422">
    <property type="entry name" value="PyrdxlP-dep_Trfase_small"/>
</dbReference>
<name>D7GDT9_PROFC</name>
<sequence length="407" mass="44437">MMSAAPRDPRTTQLQASAVPGPEISLAELPLRPELVGEEPYGAPQLDVPVALNTNENPYSPSVLVRAQMAAAIERVARTLNRYPDREALELRADLAKYLGFGLHARNIWVANGSNEVMTHVLSAFGGPGRTVLTFTPTYSMYPEYARNTHTNYVTVPRKPDFTLDSELVLQAVAEHHPDVILITTPNNPTGTLTPVKVVEEILERTDALVVVDEAYQEFTEFPEDSALALLPRFGRLIVSRTMSKAFALAGGRVGYLAAAPAVVDACRIVRLPYHLSAQTQAIARVALANKSELLAQVDELRQACQDLQDWLRRTGLDVVPSQANFCLFGRFVDRHAVWQALLDEGVLVRETGPEGFLRVSAGTPEEMAAFRAALGPIIIHQGVLAPGLMARVKPEGPAKLPKGMKK</sequence>
<dbReference type="PANTHER" id="PTHR42885">
    <property type="entry name" value="HISTIDINOL-PHOSPHATE AMINOTRANSFERASE-RELATED"/>
    <property type="match status" value="1"/>
</dbReference>
<keyword evidence="8 9" id="KW-0368">Histidine biosynthesis</keyword>
<dbReference type="InterPro" id="IPR005861">
    <property type="entry name" value="HisP_aminotrans"/>
</dbReference>
<feature type="modified residue" description="N6-(pyridoxal phosphate)lysine" evidence="9">
    <location>
        <position position="245"/>
    </location>
</feature>
<evidence type="ECO:0000256" key="8">
    <source>
        <dbReference type="ARBA" id="ARBA00023102"/>
    </source>
</evidence>
<feature type="domain" description="Aminotransferase class I/classII large" evidence="10">
    <location>
        <begin position="50"/>
        <end position="373"/>
    </location>
</feature>
<keyword evidence="12" id="KW-1185">Reference proteome</keyword>
<evidence type="ECO:0000256" key="2">
    <source>
        <dbReference type="ARBA" id="ARBA00007970"/>
    </source>
</evidence>
<evidence type="ECO:0000256" key="1">
    <source>
        <dbReference type="ARBA" id="ARBA00001933"/>
    </source>
</evidence>
<dbReference type="InterPro" id="IPR015421">
    <property type="entry name" value="PyrdxlP-dep_Trfase_major"/>
</dbReference>
<dbReference type="InterPro" id="IPR004839">
    <property type="entry name" value="Aminotransferase_I/II_large"/>
</dbReference>
<evidence type="ECO:0000313" key="12">
    <source>
        <dbReference type="Proteomes" id="UP000000936"/>
    </source>
</evidence>
<dbReference type="InterPro" id="IPR001917">
    <property type="entry name" value="Aminotrans_II_pyridoxalP_BS"/>
</dbReference>
<dbReference type="PROSITE" id="PS00599">
    <property type="entry name" value="AA_TRANSFER_CLASS_2"/>
    <property type="match status" value="1"/>
</dbReference>
<dbReference type="HAMAP" id="MF_01023">
    <property type="entry name" value="HisC_aminotrans_2"/>
    <property type="match status" value="1"/>
</dbReference>
<dbReference type="GO" id="GO:0000105">
    <property type="term" value="P:L-histidine biosynthetic process"/>
    <property type="evidence" value="ECO:0007669"/>
    <property type="project" value="UniProtKB-UniRule"/>
</dbReference>